<protein>
    <submittedName>
        <fullName evidence="2">Uncharacterized protein</fullName>
    </submittedName>
</protein>
<proteinExistence type="predicted"/>
<reference evidence="2" key="1">
    <citation type="submission" date="2020-04" db="EMBL/GenBank/DDBJ databases">
        <authorList>
            <person name="Chiriac C."/>
            <person name="Salcher M."/>
            <person name="Ghai R."/>
            <person name="Kavagutti S V."/>
        </authorList>
    </citation>
    <scope>NUCLEOTIDE SEQUENCE</scope>
</reference>
<organism evidence="2">
    <name type="scientific">uncultured Caudovirales phage</name>
    <dbReference type="NCBI Taxonomy" id="2100421"/>
    <lineage>
        <taxon>Viruses</taxon>
        <taxon>Duplodnaviria</taxon>
        <taxon>Heunggongvirae</taxon>
        <taxon>Uroviricota</taxon>
        <taxon>Caudoviricetes</taxon>
        <taxon>Peduoviridae</taxon>
        <taxon>Maltschvirus</taxon>
        <taxon>Maltschvirus maltsch</taxon>
    </lineage>
</organism>
<dbReference type="EMBL" id="LR796575">
    <property type="protein sequence ID" value="CAB4152419.1"/>
    <property type="molecule type" value="Genomic_DNA"/>
</dbReference>
<feature type="region of interest" description="Disordered" evidence="1">
    <location>
        <begin position="75"/>
        <end position="98"/>
    </location>
</feature>
<name>A0A6J5N9X0_9CAUD</name>
<sequence length="98" mass="11681">MTQQHIDFIEDNKINFETVNLGYTKNIPIETLKMYEHIYHLYLNPSYVLTYWCGDCVFDMLKRLMYYYEGLPKANSPEQVVETPPELVKPKQTKAKKK</sequence>
<gene>
    <name evidence="2" type="ORF">UFOVP617_14</name>
</gene>
<evidence type="ECO:0000313" key="2">
    <source>
        <dbReference type="EMBL" id="CAB4152419.1"/>
    </source>
</evidence>
<evidence type="ECO:0000256" key="1">
    <source>
        <dbReference type="SAM" id="MobiDB-lite"/>
    </source>
</evidence>
<accession>A0A6J5N9X0</accession>